<evidence type="ECO:0000313" key="5">
    <source>
        <dbReference type="EMBL" id="CAF4483610.1"/>
    </source>
</evidence>
<evidence type="ECO:0000313" key="9">
    <source>
        <dbReference type="Proteomes" id="UP000663873"/>
    </source>
</evidence>
<proteinExistence type="predicted"/>
<dbReference type="EMBL" id="CAJNYT010003240">
    <property type="protein sequence ID" value="CAF3542196.1"/>
    <property type="molecule type" value="Genomic_DNA"/>
</dbReference>
<dbReference type="Proteomes" id="UP000663873">
    <property type="component" value="Unassembled WGS sequence"/>
</dbReference>
<organism evidence="2 8">
    <name type="scientific">Rotaria socialis</name>
    <dbReference type="NCBI Taxonomy" id="392032"/>
    <lineage>
        <taxon>Eukaryota</taxon>
        <taxon>Metazoa</taxon>
        <taxon>Spiralia</taxon>
        <taxon>Gnathifera</taxon>
        <taxon>Rotifera</taxon>
        <taxon>Eurotatoria</taxon>
        <taxon>Bdelloidea</taxon>
        <taxon>Philodinida</taxon>
        <taxon>Philodinidae</taxon>
        <taxon>Rotaria</taxon>
    </lineage>
</organism>
<dbReference type="Proteomes" id="UP000663865">
    <property type="component" value="Unassembled WGS sequence"/>
</dbReference>
<dbReference type="Proteomes" id="UP000663862">
    <property type="component" value="Unassembled WGS sequence"/>
</dbReference>
<sequence>MSSTNETEPETWLYDETNKDYAYDYHKAFLSMLNSVDAPCSHWLLKSSDHALYPDTFSRHYPNAKMIMPHRHRDHVLPSACHEFETTMTAWLRDNPQGKQGRHTYNLAEYGLNCDDIEARYAEYINMFLPARKNFS</sequence>
<dbReference type="EMBL" id="CAJNYD010001310">
    <property type="protein sequence ID" value="CAF3329432.1"/>
    <property type="molecule type" value="Genomic_DNA"/>
</dbReference>
<accession>A0A817XYV7</accession>
<evidence type="ECO:0000313" key="4">
    <source>
        <dbReference type="EMBL" id="CAF3542196.1"/>
    </source>
</evidence>
<dbReference type="EMBL" id="CAJNYV010002188">
    <property type="protein sequence ID" value="CAF3462027.1"/>
    <property type="molecule type" value="Genomic_DNA"/>
</dbReference>
<evidence type="ECO:0000313" key="1">
    <source>
        <dbReference type="EMBL" id="CAF3329432.1"/>
    </source>
</evidence>
<dbReference type="Proteomes" id="UP000663869">
    <property type="component" value="Unassembled WGS sequence"/>
</dbReference>
<dbReference type="EMBL" id="CAJOBP010006036">
    <property type="protein sequence ID" value="CAF4483610.1"/>
    <property type="molecule type" value="Genomic_DNA"/>
</dbReference>
<evidence type="ECO:0000313" key="6">
    <source>
        <dbReference type="EMBL" id="CAF4616462.1"/>
    </source>
</evidence>
<gene>
    <name evidence="2" type="ORF">FME351_LOCUS6607</name>
    <name evidence="4" type="ORF">GRG538_LOCUS19817</name>
    <name evidence="3" type="ORF">KIK155_LOCUS13171</name>
    <name evidence="1" type="ORF">LUA448_LOCUS10874</name>
    <name evidence="7" type="ORF">TOA249_LOCUS27526</name>
    <name evidence="6" type="ORF">TSG867_LOCUS28775</name>
    <name evidence="5" type="ORF">UJA718_LOCUS25121</name>
</gene>
<dbReference type="Pfam" id="PF13469">
    <property type="entry name" value="Sulfotransfer_3"/>
    <property type="match status" value="1"/>
</dbReference>
<keyword evidence="9" id="KW-1185">Reference proteome</keyword>
<evidence type="ECO:0008006" key="10">
    <source>
        <dbReference type="Google" id="ProtNLM"/>
    </source>
</evidence>
<evidence type="ECO:0000313" key="3">
    <source>
        <dbReference type="EMBL" id="CAF3462027.1"/>
    </source>
</evidence>
<dbReference type="EMBL" id="CAJNYU010000554">
    <property type="protein sequence ID" value="CAF3373943.1"/>
    <property type="molecule type" value="Genomic_DNA"/>
</dbReference>
<dbReference type="SUPFAM" id="SSF52540">
    <property type="entry name" value="P-loop containing nucleoside triphosphate hydrolases"/>
    <property type="match status" value="1"/>
</dbReference>
<protein>
    <recommendedName>
        <fullName evidence="10">Sulfotransferase</fullName>
    </recommendedName>
</protein>
<reference evidence="2" key="1">
    <citation type="submission" date="2021-02" db="EMBL/GenBank/DDBJ databases">
        <authorList>
            <person name="Nowell W R."/>
        </authorList>
    </citation>
    <scope>NUCLEOTIDE SEQUENCE</scope>
</reference>
<dbReference type="Proteomes" id="UP000663872">
    <property type="component" value="Unassembled WGS sequence"/>
</dbReference>
<dbReference type="EMBL" id="CAJOBQ010003746">
    <property type="protein sequence ID" value="CAF4616462.1"/>
    <property type="molecule type" value="Genomic_DNA"/>
</dbReference>
<dbReference type="Gene3D" id="3.40.50.300">
    <property type="entry name" value="P-loop containing nucleotide triphosphate hydrolases"/>
    <property type="match status" value="2"/>
</dbReference>
<dbReference type="Proteomes" id="UP000663838">
    <property type="component" value="Unassembled WGS sequence"/>
</dbReference>
<name>A0A817XYV7_9BILA</name>
<evidence type="ECO:0000313" key="7">
    <source>
        <dbReference type="EMBL" id="CAF4858934.1"/>
    </source>
</evidence>
<dbReference type="AlphaFoldDB" id="A0A817XYV7"/>
<evidence type="ECO:0000313" key="8">
    <source>
        <dbReference type="Proteomes" id="UP000663869"/>
    </source>
</evidence>
<dbReference type="Proteomes" id="UP000663833">
    <property type="component" value="Unassembled WGS sequence"/>
</dbReference>
<comment type="caution">
    <text evidence="2">The sequence shown here is derived from an EMBL/GenBank/DDBJ whole genome shotgun (WGS) entry which is preliminary data.</text>
</comment>
<dbReference type="InterPro" id="IPR027417">
    <property type="entry name" value="P-loop_NTPase"/>
</dbReference>
<evidence type="ECO:0000313" key="2">
    <source>
        <dbReference type="EMBL" id="CAF3373943.1"/>
    </source>
</evidence>
<dbReference type="EMBL" id="CAJOBS010003528">
    <property type="protein sequence ID" value="CAF4858934.1"/>
    <property type="molecule type" value="Genomic_DNA"/>
</dbReference>